<protein>
    <submittedName>
        <fullName evidence="1">Uncharacterized protein</fullName>
    </submittedName>
</protein>
<evidence type="ECO:0000313" key="2">
    <source>
        <dbReference type="Proteomes" id="UP000502823"/>
    </source>
</evidence>
<dbReference type="AlphaFoldDB" id="A0A6L2PWJ4"/>
<proteinExistence type="predicted"/>
<comment type="caution">
    <text evidence="1">The sequence shown here is derived from an EMBL/GenBank/DDBJ whole genome shotgun (WGS) entry which is preliminary data.</text>
</comment>
<keyword evidence="2" id="KW-1185">Reference proteome</keyword>
<name>A0A6L2PWJ4_COPFO</name>
<evidence type="ECO:0000313" key="1">
    <source>
        <dbReference type="EMBL" id="GFG35602.1"/>
    </source>
</evidence>
<sequence>MLKDTCEALWAALVEDHMPVPSTKQLKRVKLDFFTHWNFRYCVETIDGKHYHVKCPPNTGTQYYKNKKLFSAVLQGVADAEYKFITTEVGGRGIQSDGGIFSASTLYECLESNQFNIPPDQELQGATKEVCLTTGFLVLTGALNAFLGFCIQSGAFWVKTLKYQLDCNCNNKMCLYPPQCSVGKRQTMIPPTGLFLREPLKVMLRILVQMKQEKQHGD</sequence>
<dbReference type="Proteomes" id="UP000502823">
    <property type="component" value="Unassembled WGS sequence"/>
</dbReference>
<dbReference type="OrthoDB" id="2668416at2759"/>
<dbReference type="EMBL" id="BLKM01012126">
    <property type="protein sequence ID" value="GFG35602.1"/>
    <property type="molecule type" value="Genomic_DNA"/>
</dbReference>
<organism evidence="1 2">
    <name type="scientific">Coptotermes formosanus</name>
    <name type="common">Formosan subterranean termite</name>
    <dbReference type="NCBI Taxonomy" id="36987"/>
    <lineage>
        <taxon>Eukaryota</taxon>
        <taxon>Metazoa</taxon>
        <taxon>Ecdysozoa</taxon>
        <taxon>Arthropoda</taxon>
        <taxon>Hexapoda</taxon>
        <taxon>Insecta</taxon>
        <taxon>Pterygota</taxon>
        <taxon>Neoptera</taxon>
        <taxon>Polyneoptera</taxon>
        <taxon>Dictyoptera</taxon>
        <taxon>Blattodea</taxon>
        <taxon>Blattoidea</taxon>
        <taxon>Termitoidae</taxon>
        <taxon>Rhinotermitidae</taxon>
        <taxon>Coptotermes</taxon>
    </lineage>
</organism>
<gene>
    <name evidence="1" type="ORF">Cfor_00317</name>
</gene>
<reference evidence="2" key="1">
    <citation type="submission" date="2020-01" db="EMBL/GenBank/DDBJ databases">
        <title>Draft genome sequence of the Termite Coptotermes fromosanus.</title>
        <authorList>
            <person name="Itakura S."/>
            <person name="Yosikawa Y."/>
            <person name="Umezawa K."/>
        </authorList>
    </citation>
    <scope>NUCLEOTIDE SEQUENCE [LARGE SCALE GENOMIC DNA]</scope>
</reference>
<accession>A0A6L2PWJ4</accession>
<dbReference type="InParanoid" id="A0A6L2PWJ4"/>